<protein>
    <recommendedName>
        <fullName evidence="2">BHLH domain-containing protein</fullName>
    </recommendedName>
</protein>
<feature type="compositionally biased region" description="Polar residues" evidence="1">
    <location>
        <begin position="202"/>
        <end position="211"/>
    </location>
</feature>
<dbReference type="Pfam" id="PF00010">
    <property type="entry name" value="HLH"/>
    <property type="match status" value="1"/>
</dbReference>
<feature type="region of interest" description="Disordered" evidence="1">
    <location>
        <begin position="287"/>
        <end position="334"/>
    </location>
</feature>
<evidence type="ECO:0000313" key="4">
    <source>
        <dbReference type="Proteomes" id="UP000504636"/>
    </source>
</evidence>
<dbReference type="InterPro" id="IPR011598">
    <property type="entry name" value="bHLH_dom"/>
</dbReference>
<dbReference type="OrthoDB" id="2133190at2759"/>
<dbReference type="GO" id="GO:0046983">
    <property type="term" value="F:protein dimerization activity"/>
    <property type="evidence" value="ECO:0007669"/>
    <property type="project" value="InterPro"/>
</dbReference>
<feature type="compositionally biased region" description="Polar residues" evidence="1">
    <location>
        <begin position="154"/>
        <end position="168"/>
    </location>
</feature>
<proteinExistence type="predicted"/>
<feature type="compositionally biased region" description="Polar residues" evidence="1">
    <location>
        <begin position="310"/>
        <end position="322"/>
    </location>
</feature>
<reference evidence="5" key="3">
    <citation type="submission" date="2025-04" db="UniProtKB">
        <authorList>
            <consortium name="RefSeq"/>
        </authorList>
    </citation>
    <scope>IDENTIFICATION</scope>
    <source>
        <strain evidence="5">CBS 304.34</strain>
    </source>
</reference>
<reference evidence="5" key="2">
    <citation type="submission" date="2020-04" db="EMBL/GenBank/DDBJ databases">
        <authorList>
            <consortium name="NCBI Genome Project"/>
        </authorList>
    </citation>
    <scope>NUCLEOTIDE SEQUENCE</scope>
    <source>
        <strain evidence="5">CBS 304.34</strain>
    </source>
</reference>
<reference evidence="3 5" key="1">
    <citation type="journal article" date="2020" name="Stud. Mycol.">
        <title>101 Dothideomycetes genomes: a test case for predicting lifestyles and emergence of pathogens.</title>
        <authorList>
            <person name="Haridas S."/>
            <person name="Albert R."/>
            <person name="Binder M."/>
            <person name="Bloem J."/>
            <person name="Labutti K."/>
            <person name="Salamov A."/>
            <person name="Andreopoulos B."/>
            <person name="Baker S."/>
            <person name="Barry K."/>
            <person name="Bills G."/>
            <person name="Bluhm B."/>
            <person name="Cannon C."/>
            <person name="Castanera R."/>
            <person name="Culley D."/>
            <person name="Daum C."/>
            <person name="Ezra D."/>
            <person name="Gonzalez J."/>
            <person name="Henrissat B."/>
            <person name="Kuo A."/>
            <person name="Liang C."/>
            <person name="Lipzen A."/>
            <person name="Lutzoni F."/>
            <person name="Magnuson J."/>
            <person name="Mondo S."/>
            <person name="Nolan M."/>
            <person name="Ohm R."/>
            <person name="Pangilinan J."/>
            <person name="Park H.-J."/>
            <person name="Ramirez L."/>
            <person name="Alfaro M."/>
            <person name="Sun H."/>
            <person name="Tritt A."/>
            <person name="Yoshinaga Y."/>
            <person name="Zwiers L.-H."/>
            <person name="Turgeon B."/>
            <person name="Goodwin S."/>
            <person name="Spatafora J."/>
            <person name="Crous P."/>
            <person name="Grigoriev I."/>
        </authorList>
    </citation>
    <scope>NUCLEOTIDE SEQUENCE</scope>
    <source>
        <strain evidence="3 5">CBS 304.34</strain>
    </source>
</reference>
<sequence length="334" mass="36949">MARTAGEMNPSSLFLGTPTYPLVASTDNSPSTEEFPYTDTYDKAYLADAFSMQPDYSLDEWVVPDFFDRPAASIESPIGFATKSQAMLTATLPVAAAPVAQPLESLWQNKAPFGQLNSFDTFAPNNLPFGTLDTNTFSPSRNTSPTPSLCGDGSQASFEAQPTSPTTSLKRESSPSENTEEPEPKRVARKRGRPRINRIESDPTNDTSYADSQKYRNSRRLPHNQVERKYREGLNSELERLRRAVPTLPQRDSSDLTGPPKPSKATVLASAIDYIKFMEAEHERLAEENERLRGIRPIPSANANRGPRSKLQNIGWNKNRTNSSTSSASLQSLQ</sequence>
<evidence type="ECO:0000313" key="3">
    <source>
        <dbReference type="EMBL" id="KAF2808692.1"/>
    </source>
</evidence>
<feature type="compositionally biased region" description="Basic and acidic residues" evidence="1">
    <location>
        <begin position="225"/>
        <end position="242"/>
    </location>
</feature>
<name>A0A6A6YIL0_9PEZI</name>
<dbReference type="SMART" id="SM00353">
    <property type="entry name" value="HLH"/>
    <property type="match status" value="1"/>
</dbReference>
<dbReference type="PANTHER" id="PTHR47336:SF2">
    <property type="entry name" value="TRANSCRIPTION FACTOR HMS1-RELATED"/>
    <property type="match status" value="1"/>
</dbReference>
<organism evidence="3">
    <name type="scientific">Mytilinidion resinicola</name>
    <dbReference type="NCBI Taxonomy" id="574789"/>
    <lineage>
        <taxon>Eukaryota</taxon>
        <taxon>Fungi</taxon>
        <taxon>Dikarya</taxon>
        <taxon>Ascomycota</taxon>
        <taxon>Pezizomycotina</taxon>
        <taxon>Dothideomycetes</taxon>
        <taxon>Pleosporomycetidae</taxon>
        <taxon>Mytilinidiales</taxon>
        <taxon>Mytilinidiaceae</taxon>
        <taxon>Mytilinidion</taxon>
    </lineage>
</organism>
<dbReference type="GeneID" id="54464516"/>
<feature type="domain" description="BHLH" evidence="2">
    <location>
        <begin position="218"/>
        <end position="278"/>
    </location>
</feature>
<evidence type="ECO:0000313" key="5">
    <source>
        <dbReference type="RefSeq" id="XP_033575656.1"/>
    </source>
</evidence>
<dbReference type="InterPro" id="IPR052099">
    <property type="entry name" value="Regulatory_TF_Diverse"/>
</dbReference>
<feature type="compositionally biased region" description="Basic residues" evidence="1">
    <location>
        <begin position="187"/>
        <end position="196"/>
    </location>
</feature>
<dbReference type="Gene3D" id="4.10.280.10">
    <property type="entry name" value="Helix-loop-helix DNA-binding domain"/>
    <property type="match status" value="1"/>
</dbReference>
<feature type="compositionally biased region" description="Polar residues" evidence="1">
    <location>
        <begin position="133"/>
        <end position="147"/>
    </location>
</feature>
<accession>A0A6A6YIL0</accession>
<keyword evidence="4" id="KW-1185">Reference proteome</keyword>
<dbReference type="Proteomes" id="UP000504636">
    <property type="component" value="Unplaced"/>
</dbReference>
<dbReference type="SUPFAM" id="SSF47459">
    <property type="entry name" value="HLH, helix-loop-helix DNA-binding domain"/>
    <property type="match status" value="1"/>
</dbReference>
<gene>
    <name evidence="3 5" type="ORF">BDZ99DRAFT_499118</name>
</gene>
<evidence type="ECO:0000259" key="2">
    <source>
        <dbReference type="PROSITE" id="PS50888"/>
    </source>
</evidence>
<dbReference type="EMBL" id="MU003702">
    <property type="protein sequence ID" value="KAF2808692.1"/>
    <property type="molecule type" value="Genomic_DNA"/>
</dbReference>
<evidence type="ECO:0000256" key="1">
    <source>
        <dbReference type="SAM" id="MobiDB-lite"/>
    </source>
</evidence>
<feature type="compositionally biased region" description="Low complexity" evidence="1">
    <location>
        <begin position="323"/>
        <end position="334"/>
    </location>
</feature>
<dbReference type="InterPro" id="IPR036638">
    <property type="entry name" value="HLH_DNA-bd_sf"/>
</dbReference>
<dbReference type="RefSeq" id="XP_033575656.1">
    <property type="nucleotide sequence ID" value="XM_033723623.1"/>
</dbReference>
<dbReference type="CDD" id="cd11395">
    <property type="entry name" value="bHLHzip_SREBP_like"/>
    <property type="match status" value="1"/>
</dbReference>
<dbReference type="PANTHER" id="PTHR47336">
    <property type="entry name" value="TRANSCRIPTION FACTOR HMS1-RELATED"/>
    <property type="match status" value="1"/>
</dbReference>
<dbReference type="PROSITE" id="PS50888">
    <property type="entry name" value="BHLH"/>
    <property type="match status" value="1"/>
</dbReference>
<feature type="region of interest" description="Disordered" evidence="1">
    <location>
        <begin position="133"/>
        <end position="264"/>
    </location>
</feature>
<dbReference type="AlphaFoldDB" id="A0A6A6YIL0"/>